<dbReference type="InterPro" id="IPR011283">
    <property type="entry name" value="Acetoacetyl-CoA_reductase"/>
</dbReference>
<evidence type="ECO:0000256" key="3">
    <source>
        <dbReference type="RuleBase" id="RU000363"/>
    </source>
</evidence>
<dbReference type="NCBIfam" id="NF009466">
    <property type="entry name" value="PRK12826.1-2"/>
    <property type="match status" value="1"/>
</dbReference>
<organism evidence="5 6">
    <name type="scientific">Spongiibacter thalassae</name>
    <dbReference type="NCBI Taxonomy" id="2721624"/>
    <lineage>
        <taxon>Bacteria</taxon>
        <taxon>Pseudomonadati</taxon>
        <taxon>Pseudomonadota</taxon>
        <taxon>Gammaproteobacteria</taxon>
        <taxon>Cellvibrionales</taxon>
        <taxon>Spongiibacteraceae</taxon>
        <taxon>Spongiibacter</taxon>
    </lineage>
</organism>
<reference evidence="5 6" key="1">
    <citation type="submission" date="2020-04" db="EMBL/GenBank/DDBJ databases">
        <authorList>
            <person name="Yoon J."/>
        </authorList>
    </citation>
    <scope>NUCLEOTIDE SEQUENCE [LARGE SCALE GENOMIC DNA]</scope>
    <source>
        <strain evidence="5 6">KMU-166</strain>
    </source>
</reference>
<protein>
    <submittedName>
        <fullName evidence="5">Acetoacetyl-CoA reductase</fullName>
        <ecNumber evidence="5">1.1.1.36</ecNumber>
    </submittedName>
</protein>
<dbReference type="Pfam" id="PF00106">
    <property type="entry name" value="adh_short"/>
    <property type="match status" value="1"/>
</dbReference>
<proteinExistence type="inferred from homology"/>
<evidence type="ECO:0000256" key="1">
    <source>
        <dbReference type="ARBA" id="ARBA00006484"/>
    </source>
</evidence>
<sequence length="248" mass="26321">MEGKVALVTGGSGAIGQQVCLYLNRAGVKVVGATSRFDLETAQVLRKQAIAVGIEIDVVAFDAADFDDAGRAIAEVTKQYGAIDILVNCAGITRDAPLRKMTDSQWQQVMGVNLNSMFNSSRHVIEAMAERGWGRIINISSVNGQRGQFGQTNYSASKAGVHGFTMALAQEVARKGVTVNTVAPGYIDSPMIQAVPENIRTDILGNIPVGRFGQPRDIAAAVTFLCSPQASFITGAQIPVNGGYYMGH</sequence>
<evidence type="ECO:0000256" key="2">
    <source>
        <dbReference type="ARBA" id="ARBA00023002"/>
    </source>
</evidence>
<accession>A0ABX1GB88</accession>
<dbReference type="EMBL" id="JAAWWK010000001">
    <property type="protein sequence ID" value="NKI16430.1"/>
    <property type="molecule type" value="Genomic_DNA"/>
</dbReference>
<dbReference type="PRINTS" id="PR00080">
    <property type="entry name" value="SDRFAMILY"/>
</dbReference>
<dbReference type="InterPro" id="IPR020904">
    <property type="entry name" value="Sc_DH/Rdtase_CS"/>
</dbReference>
<evidence type="ECO:0000313" key="5">
    <source>
        <dbReference type="EMBL" id="NKI16430.1"/>
    </source>
</evidence>
<feature type="domain" description="Ketoreductase" evidence="4">
    <location>
        <begin position="4"/>
        <end position="190"/>
    </location>
</feature>
<dbReference type="PRINTS" id="PR00081">
    <property type="entry name" value="GDHRDH"/>
</dbReference>
<evidence type="ECO:0000313" key="6">
    <source>
        <dbReference type="Proteomes" id="UP000765845"/>
    </source>
</evidence>
<dbReference type="InterPro" id="IPR036291">
    <property type="entry name" value="NAD(P)-bd_dom_sf"/>
</dbReference>
<keyword evidence="2 5" id="KW-0560">Oxidoreductase</keyword>
<dbReference type="GO" id="GO:0018454">
    <property type="term" value="F:acetoacetyl-CoA reductase activity"/>
    <property type="evidence" value="ECO:0007669"/>
    <property type="project" value="UniProtKB-EC"/>
</dbReference>
<dbReference type="SUPFAM" id="SSF51735">
    <property type="entry name" value="NAD(P)-binding Rossmann-fold domains"/>
    <property type="match status" value="1"/>
</dbReference>
<dbReference type="PANTHER" id="PTHR42879:SF2">
    <property type="entry name" value="3-OXOACYL-[ACYL-CARRIER-PROTEIN] REDUCTASE FABG"/>
    <property type="match status" value="1"/>
</dbReference>
<dbReference type="InterPro" id="IPR050259">
    <property type="entry name" value="SDR"/>
</dbReference>
<keyword evidence="6" id="KW-1185">Reference proteome</keyword>
<dbReference type="PROSITE" id="PS00061">
    <property type="entry name" value="ADH_SHORT"/>
    <property type="match status" value="1"/>
</dbReference>
<dbReference type="NCBIfam" id="TIGR01829">
    <property type="entry name" value="AcAcCoA_reduct"/>
    <property type="match status" value="1"/>
</dbReference>
<dbReference type="EC" id="1.1.1.36" evidence="5"/>
<dbReference type="Gene3D" id="3.40.50.720">
    <property type="entry name" value="NAD(P)-binding Rossmann-like Domain"/>
    <property type="match status" value="1"/>
</dbReference>
<gene>
    <name evidence="5" type="primary">phbB</name>
    <name evidence="5" type="ORF">HCU74_03245</name>
</gene>
<comment type="similarity">
    <text evidence="1 3">Belongs to the short-chain dehydrogenases/reductases (SDR) family.</text>
</comment>
<dbReference type="SMART" id="SM00822">
    <property type="entry name" value="PKS_KR"/>
    <property type="match status" value="1"/>
</dbReference>
<name>A0ABX1GB88_9GAMM</name>
<comment type="caution">
    <text evidence="5">The sequence shown here is derived from an EMBL/GenBank/DDBJ whole genome shotgun (WGS) entry which is preliminary data.</text>
</comment>
<dbReference type="Proteomes" id="UP000765845">
    <property type="component" value="Unassembled WGS sequence"/>
</dbReference>
<dbReference type="InterPro" id="IPR002347">
    <property type="entry name" value="SDR_fam"/>
</dbReference>
<dbReference type="InterPro" id="IPR057326">
    <property type="entry name" value="KR_dom"/>
</dbReference>
<evidence type="ECO:0000259" key="4">
    <source>
        <dbReference type="SMART" id="SM00822"/>
    </source>
</evidence>
<dbReference type="PANTHER" id="PTHR42879">
    <property type="entry name" value="3-OXOACYL-(ACYL-CARRIER-PROTEIN) REDUCTASE"/>
    <property type="match status" value="1"/>
</dbReference>
<dbReference type="NCBIfam" id="NF009464">
    <property type="entry name" value="PRK12824.1"/>
    <property type="match status" value="1"/>
</dbReference>